<organism evidence="2 3">
    <name type="scientific">Salinicoccus cyprini</name>
    <dbReference type="NCBI Taxonomy" id="2493691"/>
    <lineage>
        <taxon>Bacteria</taxon>
        <taxon>Bacillati</taxon>
        <taxon>Bacillota</taxon>
        <taxon>Bacilli</taxon>
        <taxon>Bacillales</taxon>
        <taxon>Staphylococcaceae</taxon>
        <taxon>Salinicoccus</taxon>
    </lineage>
</organism>
<accession>A0A558AYT6</accession>
<sequence length="305" mass="34673">MKNQHIVPHLWFDAEGEEAVDFYTSIFPQSKVNVKTYMEDTPSGDTPSLSFELMDYKFMAISAGPYFTLNPAISFMLLFNPASDEAAEGNLESLWNKLMEGGTALMPLDAYPFSSKYGWVQDKYGVTWQLILSDGSGPERSNIVPAMMFVGENHGRAKEAIEYYVSIFPDSEVGEIAQYPGDMPPHTEGTVMYGDFRLGQQWFSAMDSAEDHDFNFNEAVSLMVQCKDQQEIDYYWEKLSAVPEAEQCGWLKDKFGVSWQIYPTAMEEMMAEGTREQINRVTEAFLKMKKFDIATLEKAYRGENS</sequence>
<protein>
    <submittedName>
        <fullName evidence="2">VOC family protein</fullName>
    </submittedName>
</protein>
<comment type="caution">
    <text evidence="2">The sequence shown here is derived from an EMBL/GenBank/DDBJ whole genome shotgun (WGS) entry which is preliminary data.</text>
</comment>
<gene>
    <name evidence="2" type="ORF">FO441_03860</name>
</gene>
<name>A0A558AYT6_9STAP</name>
<dbReference type="EMBL" id="VMSJ01000001">
    <property type="protein sequence ID" value="TVT29429.1"/>
    <property type="molecule type" value="Genomic_DNA"/>
</dbReference>
<evidence type="ECO:0000313" key="2">
    <source>
        <dbReference type="EMBL" id="TVT29429.1"/>
    </source>
</evidence>
<dbReference type="InterPro" id="IPR028973">
    <property type="entry name" value="PhnB-like"/>
</dbReference>
<reference evidence="2 3" key="1">
    <citation type="submission" date="2019-07" db="EMBL/GenBank/DDBJ databases">
        <title>Salinicoccus cyprini sp. nov., isolated from gastro-intestinal tract of mirror carp, Cyprinus carpio var. specularis, collected from Gobind Sagar Reservoir, Himachal Pradesh, India.</title>
        <authorList>
            <person name="Talwar C."/>
            <person name="Singh A.K."/>
            <person name="Lal R."/>
            <person name="Negi R.K."/>
        </authorList>
    </citation>
    <scope>NUCLEOTIDE SEQUENCE [LARGE SCALE GENOMIC DNA]</scope>
    <source>
        <strain evidence="2 3">CT19</strain>
    </source>
</reference>
<dbReference type="InterPro" id="IPR029068">
    <property type="entry name" value="Glyas_Bleomycin-R_OHBP_Dase"/>
</dbReference>
<proteinExistence type="predicted"/>
<feature type="domain" description="PhnB-like" evidence="1">
    <location>
        <begin position="142"/>
        <end position="261"/>
    </location>
</feature>
<dbReference type="AlphaFoldDB" id="A0A558AYT6"/>
<dbReference type="Proteomes" id="UP000315103">
    <property type="component" value="Unassembled WGS sequence"/>
</dbReference>
<evidence type="ECO:0000313" key="3">
    <source>
        <dbReference type="Proteomes" id="UP000315103"/>
    </source>
</evidence>
<dbReference type="Pfam" id="PF06983">
    <property type="entry name" value="3-dmu-9_3-mt"/>
    <property type="match status" value="2"/>
</dbReference>
<dbReference type="Gene3D" id="3.30.720.110">
    <property type="match status" value="1"/>
</dbReference>
<feature type="domain" description="PhnB-like" evidence="1">
    <location>
        <begin position="4"/>
        <end position="131"/>
    </location>
</feature>
<dbReference type="RefSeq" id="WP_145286028.1">
    <property type="nucleotide sequence ID" value="NZ_VMSJ01000001.1"/>
</dbReference>
<dbReference type="Gene3D" id="3.10.180.10">
    <property type="entry name" value="2,3-Dihydroxybiphenyl 1,2-Dioxygenase, domain 1"/>
    <property type="match status" value="1"/>
</dbReference>
<dbReference type="Gene3D" id="3.30.720.100">
    <property type="match status" value="1"/>
</dbReference>
<evidence type="ECO:0000259" key="1">
    <source>
        <dbReference type="Pfam" id="PF06983"/>
    </source>
</evidence>
<dbReference type="PANTHER" id="PTHR33990">
    <property type="entry name" value="PROTEIN YJDN-RELATED"/>
    <property type="match status" value="1"/>
</dbReference>
<keyword evidence="3" id="KW-1185">Reference proteome</keyword>
<dbReference type="OrthoDB" id="9806473at2"/>
<dbReference type="CDD" id="cd06588">
    <property type="entry name" value="PhnB_like"/>
    <property type="match status" value="2"/>
</dbReference>
<dbReference type="SUPFAM" id="SSF54593">
    <property type="entry name" value="Glyoxalase/Bleomycin resistance protein/Dihydroxybiphenyl dioxygenase"/>
    <property type="match status" value="2"/>
</dbReference>